<comment type="caution">
    <text evidence="1">The sequence shown here is derived from an EMBL/GenBank/DDBJ whole genome shotgun (WGS) entry which is preliminary data.</text>
</comment>
<evidence type="ECO:0000313" key="1">
    <source>
        <dbReference type="EMBL" id="KAJ7192267.1"/>
    </source>
</evidence>
<accession>A0AAD6UT53</accession>
<dbReference type="AlphaFoldDB" id="A0AAD6UT53"/>
<evidence type="ECO:0000313" key="2">
    <source>
        <dbReference type="Proteomes" id="UP001219525"/>
    </source>
</evidence>
<dbReference type="EMBL" id="JARJCW010000122">
    <property type="protein sequence ID" value="KAJ7192267.1"/>
    <property type="molecule type" value="Genomic_DNA"/>
</dbReference>
<proteinExistence type="predicted"/>
<name>A0AAD6UT53_9AGAR</name>
<dbReference type="Proteomes" id="UP001219525">
    <property type="component" value="Unassembled WGS sequence"/>
</dbReference>
<sequence length="340" mass="37381">LPHEPCRAGRCIPTFEDVDGSWSVRGTDTAFMAAAARYEVLGRALALRPQAAPAQLSWVIDRGGLRIRPGERCCASEPRAHAGPLLDPSTFRIRTCSEPRGVGHVGNNGLALGVKKRVVRDATYAQPHMIGNKPIPRSDPHGKNWTTPVHIVYQRPFTGSSLKSDVRQHTRDERDALKFHRASQTGRDCDRHHRARRVPTSHLLSQARSLGAQRFVFRFCSTNLCPRRSAVHGLGLKRLKNCLLASRVRGIRVETSDILLLPSADCDVRAVTACDEEEAPVDGWLTGMPVAVFSSQRDEGQCPAAAGEVFEARRANRSMSCKFVWAPVSGSNETPLTNVT</sequence>
<reference evidence="1" key="1">
    <citation type="submission" date="2023-03" db="EMBL/GenBank/DDBJ databases">
        <title>Massive genome expansion in bonnet fungi (Mycena s.s.) driven by repeated elements and novel gene families across ecological guilds.</title>
        <authorList>
            <consortium name="Lawrence Berkeley National Laboratory"/>
            <person name="Harder C.B."/>
            <person name="Miyauchi S."/>
            <person name="Viragh M."/>
            <person name="Kuo A."/>
            <person name="Thoen E."/>
            <person name="Andreopoulos B."/>
            <person name="Lu D."/>
            <person name="Skrede I."/>
            <person name="Drula E."/>
            <person name="Henrissat B."/>
            <person name="Morin E."/>
            <person name="Kohler A."/>
            <person name="Barry K."/>
            <person name="LaButti K."/>
            <person name="Morin E."/>
            <person name="Salamov A."/>
            <person name="Lipzen A."/>
            <person name="Mereny Z."/>
            <person name="Hegedus B."/>
            <person name="Baldrian P."/>
            <person name="Stursova M."/>
            <person name="Weitz H."/>
            <person name="Taylor A."/>
            <person name="Grigoriev I.V."/>
            <person name="Nagy L.G."/>
            <person name="Martin F."/>
            <person name="Kauserud H."/>
        </authorList>
    </citation>
    <scope>NUCLEOTIDE SEQUENCE</scope>
    <source>
        <strain evidence="1">9144</strain>
    </source>
</reference>
<feature type="non-terminal residue" evidence="1">
    <location>
        <position position="340"/>
    </location>
</feature>
<keyword evidence="2" id="KW-1185">Reference proteome</keyword>
<organism evidence="1 2">
    <name type="scientific">Mycena pura</name>
    <dbReference type="NCBI Taxonomy" id="153505"/>
    <lineage>
        <taxon>Eukaryota</taxon>
        <taxon>Fungi</taxon>
        <taxon>Dikarya</taxon>
        <taxon>Basidiomycota</taxon>
        <taxon>Agaricomycotina</taxon>
        <taxon>Agaricomycetes</taxon>
        <taxon>Agaricomycetidae</taxon>
        <taxon>Agaricales</taxon>
        <taxon>Marasmiineae</taxon>
        <taxon>Mycenaceae</taxon>
        <taxon>Mycena</taxon>
    </lineage>
</organism>
<protein>
    <submittedName>
        <fullName evidence="1">Uncharacterized protein</fullName>
    </submittedName>
</protein>
<gene>
    <name evidence="1" type="ORF">GGX14DRAFT_596066</name>
</gene>